<dbReference type="PRINTS" id="PR00180">
    <property type="entry name" value="CRETINALDHBP"/>
</dbReference>
<dbReference type="Gene3D" id="3.40.525.10">
    <property type="entry name" value="CRAL-TRIO lipid binding domain"/>
    <property type="match status" value="1"/>
</dbReference>
<dbReference type="FunCoup" id="A0A3Q3M434">
    <property type="interactions" value="47"/>
</dbReference>
<name>A0A3Q3M434_9TELE</name>
<dbReference type="SMART" id="SM01100">
    <property type="entry name" value="CRAL_TRIO_N"/>
    <property type="match status" value="1"/>
</dbReference>
<dbReference type="GO" id="GO:1902936">
    <property type="term" value="F:phosphatidylinositol bisphosphate binding"/>
    <property type="evidence" value="ECO:0007669"/>
    <property type="project" value="TreeGrafter"/>
</dbReference>
<dbReference type="PANTHER" id="PTHR10174:SF225">
    <property type="entry name" value="ALPHA-TOCOPHEROL TRANSFER PROTEIN"/>
    <property type="match status" value="1"/>
</dbReference>
<dbReference type="InterPro" id="IPR001251">
    <property type="entry name" value="CRAL-TRIO_dom"/>
</dbReference>
<dbReference type="AlphaFoldDB" id="A0A3Q3M434"/>
<proteinExistence type="predicted"/>
<dbReference type="Pfam" id="PF03765">
    <property type="entry name" value="CRAL_TRIO_N"/>
    <property type="match status" value="1"/>
</dbReference>
<dbReference type="SUPFAM" id="SSF46938">
    <property type="entry name" value="CRAL/TRIO N-terminal domain"/>
    <property type="match status" value="1"/>
</dbReference>
<dbReference type="InterPro" id="IPR036273">
    <property type="entry name" value="CRAL/TRIO_N_dom_sf"/>
</dbReference>
<dbReference type="PROSITE" id="PS50191">
    <property type="entry name" value="CRAL_TRIO"/>
    <property type="match status" value="1"/>
</dbReference>
<dbReference type="GO" id="GO:0016020">
    <property type="term" value="C:membrane"/>
    <property type="evidence" value="ECO:0007669"/>
    <property type="project" value="TreeGrafter"/>
</dbReference>
<dbReference type="Ensembl" id="ENSMAMT00000016439.2">
    <property type="protein sequence ID" value="ENSMAMP00000016004.2"/>
    <property type="gene ID" value="ENSMAMG00000010825.2"/>
</dbReference>
<dbReference type="GO" id="GO:0042360">
    <property type="term" value="P:vitamin E metabolic process"/>
    <property type="evidence" value="ECO:0007669"/>
    <property type="project" value="TreeGrafter"/>
</dbReference>
<feature type="domain" description="CRAL-TRIO" evidence="1">
    <location>
        <begin position="72"/>
        <end position="246"/>
    </location>
</feature>
<dbReference type="Proteomes" id="UP000261640">
    <property type="component" value="Unplaced"/>
</dbReference>
<dbReference type="InterPro" id="IPR036865">
    <property type="entry name" value="CRAL-TRIO_dom_sf"/>
</dbReference>
<sequence>MNGLELSELPDDSEQLGSYVNSLRQRALKATELSAVGTFSDGFLIKFLRARDFDVDLSLKLLLNYQRWRRESPEISSCLSPSSVLGLLNASYHTVLPQRDHTGSRVLIYRIGQWSPKDWSAFQVFRVSLMTSEIIVMETETQRSGLKAIFDLQGWSLGHALQITPTLARKISSVLSDSFPLKVRGIHLVNEPKFFRPVFAMIRPFLPDKIKQRIHMHGSDFHNTLSNIFPPAILPPEYGGEGPGIDEACYGWTNQLLQSEKLLQQIAAHPTADIAVTPDDLRETVSSVQLGHRDWIVYCVTSTLRQSYIIFFRNVTCHTKTSFFQGSL</sequence>
<dbReference type="Gene3D" id="1.20.5.1200">
    <property type="entry name" value="Alpha-tocopherol transfer"/>
    <property type="match status" value="1"/>
</dbReference>
<reference evidence="2" key="2">
    <citation type="submission" date="2025-09" db="UniProtKB">
        <authorList>
            <consortium name="Ensembl"/>
        </authorList>
    </citation>
    <scope>IDENTIFICATION</scope>
</reference>
<dbReference type="SUPFAM" id="SSF52087">
    <property type="entry name" value="CRAL/TRIO domain"/>
    <property type="match status" value="1"/>
</dbReference>
<reference evidence="2" key="1">
    <citation type="submission" date="2025-08" db="UniProtKB">
        <authorList>
            <consortium name="Ensembl"/>
        </authorList>
    </citation>
    <scope>IDENTIFICATION</scope>
</reference>
<dbReference type="Gene3D" id="1.10.8.20">
    <property type="entry name" value="N-terminal domain of phosphatidylinositol transfer protein sec14p"/>
    <property type="match status" value="1"/>
</dbReference>
<dbReference type="Pfam" id="PF00650">
    <property type="entry name" value="CRAL_TRIO"/>
    <property type="match status" value="1"/>
</dbReference>
<dbReference type="InterPro" id="IPR011074">
    <property type="entry name" value="CRAL/TRIO_N_dom"/>
</dbReference>
<evidence type="ECO:0000313" key="2">
    <source>
        <dbReference type="Ensembl" id="ENSMAMP00000016004.2"/>
    </source>
</evidence>
<dbReference type="SMART" id="SM00516">
    <property type="entry name" value="SEC14"/>
    <property type="match status" value="1"/>
</dbReference>
<protein>
    <submittedName>
        <fullName evidence="2">Tocopherol (alpha) transfer protein</fullName>
    </submittedName>
</protein>
<dbReference type="GO" id="GO:0008431">
    <property type="term" value="F:vitamin E binding"/>
    <property type="evidence" value="ECO:0007669"/>
    <property type="project" value="TreeGrafter"/>
</dbReference>
<dbReference type="FunFam" id="3.40.525.10:FF:000002">
    <property type="entry name" value="Alpha-tocopherol transfer protein-like"/>
    <property type="match status" value="1"/>
</dbReference>
<dbReference type="InParanoid" id="A0A3Q3M434"/>
<dbReference type="GO" id="GO:0051180">
    <property type="term" value="P:vitamin transport"/>
    <property type="evidence" value="ECO:0007669"/>
    <property type="project" value="TreeGrafter"/>
</dbReference>
<organism evidence="2 3">
    <name type="scientific">Mastacembelus armatus</name>
    <name type="common">zig-zag eel</name>
    <dbReference type="NCBI Taxonomy" id="205130"/>
    <lineage>
        <taxon>Eukaryota</taxon>
        <taxon>Metazoa</taxon>
        <taxon>Chordata</taxon>
        <taxon>Craniata</taxon>
        <taxon>Vertebrata</taxon>
        <taxon>Euteleostomi</taxon>
        <taxon>Actinopterygii</taxon>
        <taxon>Neopterygii</taxon>
        <taxon>Teleostei</taxon>
        <taxon>Neoteleostei</taxon>
        <taxon>Acanthomorphata</taxon>
        <taxon>Anabantaria</taxon>
        <taxon>Synbranchiformes</taxon>
        <taxon>Mastacembelidae</taxon>
        <taxon>Mastacembelus</taxon>
    </lineage>
</organism>
<dbReference type="CDD" id="cd00170">
    <property type="entry name" value="SEC14"/>
    <property type="match status" value="1"/>
</dbReference>
<dbReference type="GeneTree" id="ENSGT00940000159203"/>
<dbReference type="GO" id="GO:0005770">
    <property type="term" value="C:late endosome"/>
    <property type="evidence" value="ECO:0007669"/>
    <property type="project" value="TreeGrafter"/>
</dbReference>
<dbReference type="PANTHER" id="PTHR10174">
    <property type="entry name" value="ALPHA-TOCOPHEROL TRANSFER PROTEIN-RELATED"/>
    <property type="match status" value="1"/>
</dbReference>
<accession>A0A3Q3M434</accession>
<dbReference type="GO" id="GO:0120013">
    <property type="term" value="F:lipid transfer activity"/>
    <property type="evidence" value="ECO:0007669"/>
    <property type="project" value="TreeGrafter"/>
</dbReference>
<evidence type="ECO:0000313" key="3">
    <source>
        <dbReference type="Proteomes" id="UP000261640"/>
    </source>
</evidence>
<keyword evidence="3" id="KW-1185">Reference proteome</keyword>
<evidence type="ECO:0000259" key="1">
    <source>
        <dbReference type="PROSITE" id="PS50191"/>
    </source>
</evidence>